<comment type="similarity">
    <text evidence="11">In the N-terminal section; belongs to the carbohydrate kinase PfkB family.</text>
</comment>
<keyword evidence="3 11" id="KW-0808">Transferase</keyword>
<dbReference type="GO" id="GO:0097171">
    <property type="term" value="P:ADP-L-glycero-beta-D-manno-heptose biosynthetic process"/>
    <property type="evidence" value="ECO:0007669"/>
    <property type="project" value="UniProtKB-UniPathway"/>
</dbReference>
<dbReference type="Gene3D" id="3.40.50.620">
    <property type="entry name" value="HUPs"/>
    <property type="match status" value="1"/>
</dbReference>
<dbReference type="NCBIfam" id="TIGR02198">
    <property type="entry name" value="rfaE_dom_I"/>
    <property type="match status" value="1"/>
</dbReference>
<comment type="similarity">
    <text evidence="11">In the C-terminal section; belongs to the cytidylyltransferase family.</text>
</comment>
<gene>
    <name evidence="11" type="primary">hldE</name>
    <name evidence="14" type="ORF">BN1012_Phect21</name>
</gene>
<dbReference type="RefSeq" id="WP_043948018.1">
    <property type="nucleotide sequence ID" value="NZ_HG966617.1"/>
</dbReference>
<keyword evidence="6 11" id="KW-0418">Kinase</keyword>
<keyword evidence="9 11" id="KW-0119">Carbohydrate metabolism</keyword>
<dbReference type="PATRIC" id="fig|1458461.3.peg.21"/>
<evidence type="ECO:0000256" key="1">
    <source>
        <dbReference type="ARBA" id="ARBA00002319"/>
    </source>
</evidence>
<keyword evidence="4 11" id="KW-0548">Nucleotidyltransferase</keyword>
<evidence type="ECO:0000256" key="11">
    <source>
        <dbReference type="HAMAP-Rule" id="MF_01603"/>
    </source>
</evidence>
<evidence type="ECO:0000313" key="15">
    <source>
        <dbReference type="Proteomes" id="UP000032160"/>
    </source>
</evidence>
<dbReference type="EC" id="2.7.7.70" evidence="11"/>
<dbReference type="InterPro" id="IPR023030">
    <property type="entry name" value="Bifunc_HldE"/>
</dbReference>
<proteinExistence type="inferred from homology"/>
<dbReference type="PANTHER" id="PTHR46969">
    <property type="entry name" value="BIFUNCTIONAL PROTEIN HLDE"/>
    <property type="match status" value="1"/>
</dbReference>
<dbReference type="InterPro" id="IPR029056">
    <property type="entry name" value="Ribokinase-like"/>
</dbReference>
<dbReference type="InterPro" id="IPR011913">
    <property type="entry name" value="RfaE_dom_I"/>
</dbReference>
<comment type="subunit">
    <text evidence="11">Homodimer.</text>
</comment>
<dbReference type="STRING" id="1458461.BN1012_Phect21"/>
<sequence>MTVSSTDPVLDVPAELDVIGRFSEARVVCLGDIMLDRYVYGSVDRISPEAPIPVIAVEREAAMLGGVGNVARNVAALGGAASLLATIGDDEPGREVVRLISQEDRIDPDLITDMGRATTVKTRFIAGSQQLLRADQEVALPLSKESVDGIVEAARAEMEGAGAIVLSDYAKGCLSDNVLQAIIGAARAMGLPVIVDPKSTDFSRYSGATLIKPNLKELALATGMPCETDAEVMDAAHEALQHANADAILVTRSQAGMTLVTRGKDGLEAAHFPAQALEVFDVSGAGDTVLATLGLAIASGADLVQAASIANATAGLVVAKVGTAVVYPNELTRALHTADVTKADQKVCSVSEASDVTARWRAQGQSIGFTNGCFDLIHPGHLSLLRQARAECDRLVVGLNSDSSVKALKGETRPLQGEMARALVLASLEDVDMVIIFSDETPVELIKALKPDVLVKGADYTVETVVGADIVQAAGGRVVLAELVPDESTTRTIERLKA</sequence>
<comment type="function">
    <text evidence="1 11">Catalyzes the phosphorylation of D-glycero-D-manno-heptose 7-phosphate at the C-1 position to selectively form D-glycero-beta-D-manno-heptose-1,7-bisphosphate.</text>
</comment>
<evidence type="ECO:0000256" key="4">
    <source>
        <dbReference type="ARBA" id="ARBA00022695"/>
    </source>
</evidence>
<evidence type="ECO:0000256" key="8">
    <source>
        <dbReference type="ARBA" id="ARBA00023268"/>
    </source>
</evidence>
<dbReference type="CDD" id="cd01172">
    <property type="entry name" value="RfaE_like"/>
    <property type="match status" value="1"/>
</dbReference>
<keyword evidence="7 11" id="KW-0067">ATP-binding</keyword>
<dbReference type="OrthoDB" id="9802794at2"/>
<comment type="pathway">
    <text evidence="11">Nucleotide-sugar biosynthesis; ADP-L-glycero-beta-D-manno-heptose biosynthesis; ADP-L-glycero-beta-D-manno-heptose from D-glycero-beta-D-manno-heptose 7-phosphate: step 3/4.</text>
</comment>
<evidence type="ECO:0000259" key="13">
    <source>
        <dbReference type="Pfam" id="PF01467"/>
    </source>
</evidence>
<organism evidence="14 15">
    <name type="scientific">Candidatus Phaeomarinibacter ectocarpi</name>
    <dbReference type="NCBI Taxonomy" id="1458461"/>
    <lineage>
        <taxon>Bacteria</taxon>
        <taxon>Pseudomonadati</taxon>
        <taxon>Pseudomonadota</taxon>
        <taxon>Alphaproteobacteria</taxon>
        <taxon>Hyphomicrobiales</taxon>
        <taxon>Parvibaculaceae</taxon>
        <taxon>Candidatus Phaeomarinibacter</taxon>
    </lineage>
</organism>
<dbReference type="KEGG" id="pect:BN1012_Phect21"/>
<evidence type="ECO:0000256" key="10">
    <source>
        <dbReference type="ARBA" id="ARBA00047428"/>
    </source>
</evidence>
<feature type="domain" description="Cytidyltransferase-like" evidence="13">
    <location>
        <begin position="369"/>
        <end position="464"/>
    </location>
</feature>
<keyword evidence="15" id="KW-1185">Reference proteome</keyword>
<dbReference type="AlphaFoldDB" id="X5MK46"/>
<accession>X5MK46</accession>
<dbReference type="HOGENOM" id="CLU_021150_2_1_5"/>
<evidence type="ECO:0000256" key="9">
    <source>
        <dbReference type="ARBA" id="ARBA00023277"/>
    </source>
</evidence>
<evidence type="ECO:0000259" key="12">
    <source>
        <dbReference type="Pfam" id="PF00294"/>
    </source>
</evidence>
<keyword evidence="8 11" id="KW-0511">Multifunctional enzyme</keyword>
<dbReference type="EC" id="2.7.1.167" evidence="11"/>
<dbReference type="GO" id="GO:0005829">
    <property type="term" value="C:cytosol"/>
    <property type="evidence" value="ECO:0007669"/>
    <property type="project" value="TreeGrafter"/>
</dbReference>
<dbReference type="PANTHER" id="PTHR46969:SF1">
    <property type="entry name" value="BIFUNCTIONAL PROTEIN HLDE"/>
    <property type="match status" value="1"/>
</dbReference>
<dbReference type="Gene3D" id="3.40.1190.20">
    <property type="match status" value="1"/>
</dbReference>
<comment type="pathway">
    <text evidence="11">Nucleotide-sugar biosynthesis; ADP-L-glycero-beta-D-manno-heptose biosynthesis; ADP-L-glycero-beta-D-manno-heptose from D-glycero-beta-D-manno-heptose 7-phosphate: step 1/4.</text>
</comment>
<comment type="catalytic activity">
    <reaction evidence="11">
        <text>D-glycero-beta-D-manno-heptose 7-phosphate + ATP = D-glycero-beta-D-manno-heptose 1,7-bisphosphate + ADP + H(+)</text>
        <dbReference type="Rhea" id="RHEA:27473"/>
        <dbReference type="ChEBI" id="CHEBI:15378"/>
        <dbReference type="ChEBI" id="CHEBI:30616"/>
        <dbReference type="ChEBI" id="CHEBI:60204"/>
        <dbReference type="ChEBI" id="CHEBI:60208"/>
        <dbReference type="ChEBI" id="CHEBI:456216"/>
        <dbReference type="EC" id="2.7.1.167"/>
    </reaction>
</comment>
<comment type="catalytic activity">
    <reaction evidence="10 11">
        <text>D-glycero-beta-D-manno-heptose 1-phosphate + ATP + H(+) = ADP-D-glycero-beta-D-manno-heptose + diphosphate</text>
        <dbReference type="Rhea" id="RHEA:27465"/>
        <dbReference type="ChEBI" id="CHEBI:15378"/>
        <dbReference type="ChEBI" id="CHEBI:30616"/>
        <dbReference type="ChEBI" id="CHEBI:33019"/>
        <dbReference type="ChEBI" id="CHEBI:59967"/>
        <dbReference type="ChEBI" id="CHEBI:61593"/>
        <dbReference type="EC" id="2.7.7.70"/>
    </reaction>
</comment>
<dbReference type="InterPro" id="IPR011611">
    <property type="entry name" value="PfkB_dom"/>
</dbReference>
<keyword evidence="5 11" id="KW-0547">Nucleotide-binding</keyword>
<dbReference type="GO" id="GO:0016773">
    <property type="term" value="F:phosphotransferase activity, alcohol group as acceptor"/>
    <property type="evidence" value="ECO:0007669"/>
    <property type="project" value="InterPro"/>
</dbReference>
<dbReference type="UniPathway" id="UPA00356">
    <property type="reaction ID" value="UER00437"/>
</dbReference>
<dbReference type="Proteomes" id="UP000032160">
    <property type="component" value="Chromosome I"/>
</dbReference>
<evidence type="ECO:0000256" key="2">
    <source>
        <dbReference type="ARBA" id="ARBA00003753"/>
    </source>
</evidence>
<feature type="region of interest" description="Ribokinase" evidence="11">
    <location>
        <begin position="1"/>
        <end position="341"/>
    </location>
</feature>
<feature type="active site" evidence="11">
    <location>
        <position position="287"/>
    </location>
</feature>
<protein>
    <recommendedName>
        <fullName evidence="11">Bifunctional protein HldE</fullName>
    </recommendedName>
    <domain>
        <recommendedName>
            <fullName evidence="11">D-beta-D-heptose 7-phosphate kinase</fullName>
            <ecNumber evidence="11">2.7.1.167</ecNumber>
        </recommendedName>
        <alternativeName>
            <fullName evidence="11">D-beta-D-heptose 7-phosphotransferase</fullName>
        </alternativeName>
        <alternativeName>
            <fullName evidence="11">D-glycero-beta-D-manno-heptose-7-phosphate kinase</fullName>
        </alternativeName>
    </domain>
    <domain>
        <recommendedName>
            <fullName evidence="11">D-beta-D-heptose 1-phosphate adenylyltransferase</fullName>
            <ecNumber evidence="11">2.7.7.70</ecNumber>
        </recommendedName>
        <alternativeName>
            <fullName evidence="11">D-glycero-beta-D-manno-heptose 1-phosphate adenylyltransferase</fullName>
        </alternativeName>
    </domain>
</protein>
<comment type="function">
    <text evidence="2 11">Catalyzes the ADP transfer from ATP to D-glycero-beta-D-manno-heptose 1-phosphate, yielding ADP-D-glycero-beta-D-manno-heptose.</text>
</comment>
<reference evidence="14 15" key="1">
    <citation type="journal article" date="2014" name="Front. Genet.">
        <title>Genome and metabolic network of "Candidatus Phaeomarinobacter ectocarpi" Ec32, a new candidate genus of Alphaproteobacteria frequently associated with brown algae.</title>
        <authorList>
            <person name="Dittami S.M."/>
            <person name="Barbeyron T."/>
            <person name="Boyen C."/>
            <person name="Cambefort J."/>
            <person name="Collet G."/>
            <person name="Delage L."/>
            <person name="Gobet A."/>
            <person name="Groisillier A."/>
            <person name="Leblanc C."/>
            <person name="Michel G."/>
            <person name="Scornet D."/>
            <person name="Siegel A."/>
            <person name="Tapia J.E."/>
            <person name="Tonon T."/>
        </authorList>
    </citation>
    <scope>NUCLEOTIDE SEQUENCE [LARGE SCALE GENOMIC DNA]</scope>
    <source>
        <strain evidence="14 15">Ec32</strain>
    </source>
</reference>
<dbReference type="SUPFAM" id="SSF53613">
    <property type="entry name" value="Ribokinase-like"/>
    <property type="match status" value="1"/>
</dbReference>
<dbReference type="InterPro" id="IPR004821">
    <property type="entry name" value="Cyt_trans-like"/>
</dbReference>
<evidence type="ECO:0000256" key="7">
    <source>
        <dbReference type="ARBA" id="ARBA00022840"/>
    </source>
</evidence>
<feature type="binding site" evidence="11">
    <location>
        <begin position="214"/>
        <end position="217"/>
    </location>
    <ligand>
        <name>ATP</name>
        <dbReference type="ChEBI" id="CHEBI:30616"/>
    </ligand>
</feature>
<dbReference type="EMBL" id="HG966617">
    <property type="protein sequence ID" value="CDO58235.1"/>
    <property type="molecule type" value="Genomic_DNA"/>
</dbReference>
<dbReference type="FunFam" id="3.40.1190.20:FF:000002">
    <property type="entry name" value="Bifunctional protein HldE"/>
    <property type="match status" value="1"/>
</dbReference>
<dbReference type="NCBIfam" id="TIGR02199">
    <property type="entry name" value="rfaE_dom_II"/>
    <property type="match status" value="1"/>
</dbReference>
<dbReference type="InterPro" id="IPR014729">
    <property type="entry name" value="Rossmann-like_a/b/a_fold"/>
</dbReference>
<evidence type="ECO:0000256" key="6">
    <source>
        <dbReference type="ARBA" id="ARBA00022777"/>
    </source>
</evidence>
<dbReference type="SUPFAM" id="SSF52374">
    <property type="entry name" value="Nucleotidylyl transferase"/>
    <property type="match status" value="1"/>
</dbReference>
<evidence type="ECO:0000313" key="14">
    <source>
        <dbReference type="EMBL" id="CDO58235.1"/>
    </source>
</evidence>
<evidence type="ECO:0000256" key="3">
    <source>
        <dbReference type="ARBA" id="ARBA00022679"/>
    </source>
</evidence>
<dbReference type="GO" id="GO:0005524">
    <property type="term" value="F:ATP binding"/>
    <property type="evidence" value="ECO:0007669"/>
    <property type="project" value="UniProtKB-UniRule"/>
</dbReference>
<dbReference type="GO" id="GO:0033786">
    <property type="term" value="F:heptose-1-phosphate adenylyltransferase activity"/>
    <property type="evidence" value="ECO:0007669"/>
    <property type="project" value="UniProtKB-UniRule"/>
</dbReference>
<dbReference type="HAMAP" id="MF_01603">
    <property type="entry name" value="HldE"/>
    <property type="match status" value="1"/>
</dbReference>
<dbReference type="Pfam" id="PF00294">
    <property type="entry name" value="PfkB"/>
    <property type="match status" value="1"/>
</dbReference>
<dbReference type="GO" id="GO:0033785">
    <property type="term" value="F:heptose 7-phosphate kinase activity"/>
    <property type="evidence" value="ECO:0007669"/>
    <property type="project" value="UniProtKB-UniRule"/>
</dbReference>
<dbReference type="NCBIfam" id="TIGR00125">
    <property type="entry name" value="cyt_tran_rel"/>
    <property type="match status" value="1"/>
</dbReference>
<name>X5MK46_9HYPH</name>
<feature type="region of interest" description="Cytidylyltransferase" evidence="11">
    <location>
        <begin position="369"/>
        <end position="498"/>
    </location>
</feature>
<evidence type="ECO:0000256" key="5">
    <source>
        <dbReference type="ARBA" id="ARBA00022741"/>
    </source>
</evidence>
<feature type="domain" description="Carbohydrate kinase PfkB" evidence="12">
    <location>
        <begin position="26"/>
        <end position="325"/>
    </location>
</feature>
<dbReference type="InterPro" id="IPR011914">
    <property type="entry name" value="RfaE_dom_II"/>
</dbReference>
<dbReference type="Pfam" id="PF01467">
    <property type="entry name" value="CTP_transf_like"/>
    <property type="match status" value="1"/>
</dbReference>